<organism evidence="1 2">
    <name type="scientific">Xenopus laevis</name>
    <name type="common">African clawed frog</name>
    <dbReference type="NCBI Taxonomy" id="8355"/>
    <lineage>
        <taxon>Eukaryota</taxon>
        <taxon>Metazoa</taxon>
        <taxon>Chordata</taxon>
        <taxon>Craniata</taxon>
        <taxon>Vertebrata</taxon>
        <taxon>Euteleostomi</taxon>
        <taxon>Amphibia</taxon>
        <taxon>Batrachia</taxon>
        <taxon>Anura</taxon>
        <taxon>Pipoidea</taxon>
        <taxon>Pipidae</taxon>
        <taxon>Xenopodinae</taxon>
        <taxon>Xenopus</taxon>
        <taxon>Xenopus</taxon>
    </lineage>
</organism>
<protein>
    <submittedName>
        <fullName evidence="1">Uncharacterized protein</fullName>
    </submittedName>
</protein>
<proteinExistence type="predicted"/>
<sequence length="66" mass="7737">MYCMSTFCFSLQPVKPLEYNLRPPFMKKFVQLILGGMHTLETYGTFPNCLSSWMKAPFPKELVRLE</sequence>
<evidence type="ECO:0000313" key="1">
    <source>
        <dbReference type="EMBL" id="OCT94825.1"/>
    </source>
</evidence>
<dbReference type="Proteomes" id="UP000694892">
    <property type="component" value="Chromosome 2L"/>
</dbReference>
<name>A0A974DNY9_XENLA</name>
<gene>
    <name evidence="1" type="ORF">XELAEV_18012506mg</name>
</gene>
<dbReference type="EMBL" id="CM004468">
    <property type="protein sequence ID" value="OCT94825.1"/>
    <property type="molecule type" value="Genomic_DNA"/>
</dbReference>
<reference evidence="2" key="1">
    <citation type="journal article" date="2016" name="Nature">
        <title>Genome evolution in the allotetraploid frog Xenopus laevis.</title>
        <authorList>
            <person name="Session A.M."/>
            <person name="Uno Y."/>
            <person name="Kwon T."/>
            <person name="Chapman J.A."/>
            <person name="Toyoda A."/>
            <person name="Takahashi S."/>
            <person name="Fukui A."/>
            <person name="Hikosaka A."/>
            <person name="Suzuki A."/>
            <person name="Kondo M."/>
            <person name="van Heeringen S.J."/>
            <person name="Quigley I."/>
            <person name="Heinz S."/>
            <person name="Ogino H."/>
            <person name="Ochi H."/>
            <person name="Hellsten U."/>
            <person name="Lyons J.B."/>
            <person name="Simakov O."/>
            <person name="Putnam N."/>
            <person name="Stites J."/>
            <person name="Kuroki Y."/>
            <person name="Tanaka T."/>
            <person name="Michiue T."/>
            <person name="Watanabe M."/>
            <person name="Bogdanovic O."/>
            <person name="Lister R."/>
            <person name="Georgiou G."/>
            <person name="Paranjpe S.S."/>
            <person name="van Kruijsbergen I."/>
            <person name="Shu S."/>
            <person name="Carlson J."/>
            <person name="Kinoshita T."/>
            <person name="Ohta Y."/>
            <person name="Mawaribuchi S."/>
            <person name="Jenkins J."/>
            <person name="Grimwood J."/>
            <person name="Schmutz J."/>
            <person name="Mitros T."/>
            <person name="Mozaffari S.V."/>
            <person name="Suzuki Y."/>
            <person name="Haramoto Y."/>
            <person name="Yamamoto T.S."/>
            <person name="Takagi C."/>
            <person name="Heald R."/>
            <person name="Miller K."/>
            <person name="Haudenschild C."/>
            <person name="Kitzman J."/>
            <person name="Nakayama T."/>
            <person name="Izutsu Y."/>
            <person name="Robert J."/>
            <person name="Fortriede J."/>
            <person name="Burns K."/>
            <person name="Lotay V."/>
            <person name="Karimi K."/>
            <person name="Yasuoka Y."/>
            <person name="Dichmann D.S."/>
            <person name="Flajnik M.F."/>
            <person name="Houston D.W."/>
            <person name="Shendure J."/>
            <person name="DuPasquier L."/>
            <person name="Vize P.D."/>
            <person name="Zorn A.M."/>
            <person name="Ito M."/>
            <person name="Marcotte E.M."/>
            <person name="Wallingford J.B."/>
            <person name="Ito Y."/>
            <person name="Asashima M."/>
            <person name="Ueno N."/>
            <person name="Matsuda Y."/>
            <person name="Veenstra G.J."/>
            <person name="Fujiyama A."/>
            <person name="Harland R.M."/>
            <person name="Taira M."/>
            <person name="Rokhsar D.S."/>
        </authorList>
    </citation>
    <scope>NUCLEOTIDE SEQUENCE [LARGE SCALE GENOMIC DNA]</scope>
    <source>
        <strain evidence="2">J</strain>
    </source>
</reference>
<dbReference type="AlphaFoldDB" id="A0A974DNY9"/>
<accession>A0A974DNY9</accession>
<evidence type="ECO:0000313" key="2">
    <source>
        <dbReference type="Proteomes" id="UP000694892"/>
    </source>
</evidence>